<dbReference type="EMBL" id="QKYT01001040">
    <property type="protein sequence ID" value="RIA80124.1"/>
    <property type="molecule type" value="Genomic_DNA"/>
</dbReference>
<sequence length="124" mass="13891">MSATDYSTQFKPAETALKKLEEDIRPFESIISQFEGLGETNADRIKGVLKNEKDTGHGLAYYRDEGYNKLKAKVKITNVEENSLKAIIKAIENPEDYKDKGPDFDAKVLGIILGFTTNDALFNK</sequence>
<organism evidence="1 2">
    <name type="scientific">Glomus cerebriforme</name>
    <dbReference type="NCBI Taxonomy" id="658196"/>
    <lineage>
        <taxon>Eukaryota</taxon>
        <taxon>Fungi</taxon>
        <taxon>Fungi incertae sedis</taxon>
        <taxon>Mucoromycota</taxon>
        <taxon>Glomeromycotina</taxon>
        <taxon>Glomeromycetes</taxon>
        <taxon>Glomerales</taxon>
        <taxon>Glomeraceae</taxon>
        <taxon>Glomus</taxon>
    </lineage>
</organism>
<accession>A0A397SCN0</accession>
<gene>
    <name evidence="1" type="ORF">C1645_745468</name>
</gene>
<dbReference type="AlphaFoldDB" id="A0A397SCN0"/>
<reference evidence="1 2" key="1">
    <citation type="submission" date="2018-06" db="EMBL/GenBank/DDBJ databases">
        <title>Comparative genomics reveals the genomic features of Rhizophagus irregularis, R. cerebriforme, R. diaphanum and Gigaspora rosea, and their symbiotic lifestyle signature.</title>
        <authorList>
            <person name="Morin E."/>
            <person name="San Clemente H."/>
            <person name="Chen E.C.H."/>
            <person name="De La Providencia I."/>
            <person name="Hainaut M."/>
            <person name="Kuo A."/>
            <person name="Kohler A."/>
            <person name="Murat C."/>
            <person name="Tang N."/>
            <person name="Roy S."/>
            <person name="Loubradou J."/>
            <person name="Henrissat B."/>
            <person name="Grigoriev I.V."/>
            <person name="Corradi N."/>
            <person name="Roux C."/>
            <person name="Martin F.M."/>
        </authorList>
    </citation>
    <scope>NUCLEOTIDE SEQUENCE [LARGE SCALE GENOMIC DNA]</scope>
    <source>
        <strain evidence="1 2">DAOM 227022</strain>
    </source>
</reference>
<evidence type="ECO:0000313" key="2">
    <source>
        <dbReference type="Proteomes" id="UP000265703"/>
    </source>
</evidence>
<evidence type="ECO:0000313" key="1">
    <source>
        <dbReference type="EMBL" id="RIA80124.1"/>
    </source>
</evidence>
<proteinExistence type="predicted"/>
<protein>
    <submittedName>
        <fullName evidence="1">Uncharacterized protein</fullName>
    </submittedName>
</protein>
<dbReference type="Proteomes" id="UP000265703">
    <property type="component" value="Unassembled WGS sequence"/>
</dbReference>
<comment type="caution">
    <text evidence="1">The sequence shown here is derived from an EMBL/GenBank/DDBJ whole genome shotgun (WGS) entry which is preliminary data.</text>
</comment>
<keyword evidence="2" id="KW-1185">Reference proteome</keyword>
<name>A0A397SCN0_9GLOM</name>